<keyword evidence="2" id="KW-0479">Metal-binding</keyword>
<dbReference type="GO" id="GO:0008270">
    <property type="term" value="F:zinc ion binding"/>
    <property type="evidence" value="ECO:0007669"/>
    <property type="project" value="InterPro"/>
</dbReference>
<evidence type="ECO:0000256" key="3">
    <source>
        <dbReference type="ARBA" id="ARBA00022833"/>
    </source>
</evidence>
<keyword evidence="4" id="KW-0805">Transcription regulation</keyword>
<dbReference type="Proteomes" id="UP000237144">
    <property type="component" value="Unassembled WGS sequence"/>
</dbReference>
<comment type="caution">
    <text evidence="10">The sequence shown here is derived from an EMBL/GenBank/DDBJ whole genome shotgun (WGS) entry which is preliminary data.</text>
</comment>
<dbReference type="Gene3D" id="4.10.240.10">
    <property type="entry name" value="Zn(2)-C6 fungal-type DNA-binding domain"/>
    <property type="match status" value="1"/>
</dbReference>
<dbReference type="PANTHER" id="PTHR31313:SF81">
    <property type="entry name" value="TY1 ENHANCER ACTIVATOR"/>
    <property type="match status" value="1"/>
</dbReference>
<sequence length="1123" mass="118158">MDSDGDGDGSTHSHQAKKRRVTRACDNCRRRRIKCQAYPNASLDAPCVICTDAGTPQQCTYSKPPRKRGPQAGKARSLAEKCATFERLLGYLATAIPNLEAYVTAFASQSATSPASTSNASPPTASDPFQQTYERSRMPEILDAILPPVVSAREAAKLKLDSKAEWSPPPLGPPPLASGFGAGVLPQQGYVGAGRSFNAGSTGGTDHLRGYELPIPPQESGGVSTAGLDTVMSPFDSSNSASYSVDPASTAALPYPFAGSAPAESRVNPATTGSASIPFALHTLADAAVPDSLSPSHSSPRRGDQRPTGNAGLVDEGRPHGSSAQIPDGPARSALLDLYFNQVVQPSLPMLDKSAFLRWSAYLPSANSTSSSVASAPRIPSYLYFSVFALSSIYIPPSSPLRSALPPDAPRVYASAARSALLIAVMRDCATSSEDDPVGLEATQSAVLLALCDWAQGELDRAWTMSCPSFLLRSRGALGVDGLTRVGCCVPALAVTLAIGQSLHLSVLAGNDSIGPAQHSAPTALSPARLRTLHAVLIVHSLLSLRVERAPLSAALLDDYAGSIPPPPTDEAENWDLWRSDKTATELRSEWTGEAESPPSVAGTTSRAEGERRKAAAADSRNAAAAALPSNSLLVFARLAELCNIGTAVLRSNLRGRIAKATSRTTTSVADLTRQLQKWEASLEAEVRLEAATAEGLAAVVTERPRWTVAMHLLAETLRLSLLKDSDATESVARIAHLVELQRTVFTPFRSLPMSELVLHCAASALAHADDVDVSSTNANRRAVRGLAKTARDLSRALPVAQLSYDRLLSLPGATPPRPTQADLVKADDKATPIQPPRESAPAEPPEAEPASSNLEPFQAFLSYAQDLGPSAEPSTILDFGSWDQSDLLVSLGLVGAPNAAAPSALPSQHDAWSGWNAPIEGMMNVGEADHDQFPLPVLAETGLDAVFPQAAGGVGPTAQASRGSLPYGASNHPGSYRMPSEHDSVSSRSAAPSDATMISPASQLYSLPRRQEASTQQGLLTAPHAPTKGLPAPPHQQPTTQLSPHQPQSFSFAAQLTDPAYLPRSLFGTPVPPDSSMILDGQQAYETALGTDLLTRWLDRGTLGFATPEVTRDNSRSGTENV</sequence>
<feature type="region of interest" description="Disordered" evidence="8">
    <location>
        <begin position="290"/>
        <end position="327"/>
    </location>
</feature>
<evidence type="ECO:0000256" key="4">
    <source>
        <dbReference type="ARBA" id="ARBA00023015"/>
    </source>
</evidence>
<dbReference type="InterPro" id="IPR036864">
    <property type="entry name" value="Zn2-C6_fun-type_DNA-bd_sf"/>
</dbReference>
<accession>A0A2S5B7R5</accession>
<dbReference type="STRING" id="741276.A0A2S5B7R5"/>
<evidence type="ECO:0000313" key="10">
    <source>
        <dbReference type="EMBL" id="POY72822.1"/>
    </source>
</evidence>
<dbReference type="CDD" id="cd12148">
    <property type="entry name" value="fungal_TF_MHR"/>
    <property type="match status" value="1"/>
</dbReference>
<evidence type="ECO:0000313" key="11">
    <source>
        <dbReference type="Proteomes" id="UP000237144"/>
    </source>
</evidence>
<feature type="region of interest" description="Disordered" evidence="8">
    <location>
        <begin position="586"/>
        <end position="616"/>
    </location>
</feature>
<keyword evidence="5" id="KW-0238">DNA-binding</keyword>
<protein>
    <recommendedName>
        <fullName evidence="9">Zn(2)-C6 fungal-type domain-containing protein</fullName>
    </recommendedName>
</protein>
<dbReference type="PROSITE" id="PS50048">
    <property type="entry name" value="ZN2_CY6_FUNGAL_2"/>
    <property type="match status" value="1"/>
</dbReference>
<evidence type="ECO:0000256" key="6">
    <source>
        <dbReference type="ARBA" id="ARBA00023163"/>
    </source>
</evidence>
<dbReference type="GO" id="GO:0000981">
    <property type="term" value="F:DNA-binding transcription factor activity, RNA polymerase II-specific"/>
    <property type="evidence" value="ECO:0007669"/>
    <property type="project" value="InterPro"/>
</dbReference>
<dbReference type="Pfam" id="PF00172">
    <property type="entry name" value="Zn_clus"/>
    <property type="match status" value="1"/>
</dbReference>
<reference evidence="10 11" key="1">
    <citation type="journal article" date="2018" name="Front. Microbiol.">
        <title>Prospects for Fungal Bioremediation of Acidic Radioactive Waste Sites: Characterization and Genome Sequence of Rhodotorula taiwanensis MD1149.</title>
        <authorList>
            <person name="Tkavc R."/>
            <person name="Matrosova V.Y."/>
            <person name="Grichenko O.E."/>
            <person name="Gostincar C."/>
            <person name="Volpe R.P."/>
            <person name="Klimenkova P."/>
            <person name="Gaidamakova E.K."/>
            <person name="Zhou C.E."/>
            <person name="Stewart B.J."/>
            <person name="Lyman M.G."/>
            <person name="Malfatti S.A."/>
            <person name="Rubinfeld B."/>
            <person name="Courtot M."/>
            <person name="Singh J."/>
            <person name="Dalgard C.L."/>
            <person name="Hamilton T."/>
            <person name="Frey K.G."/>
            <person name="Gunde-Cimerman N."/>
            <person name="Dugan L."/>
            <person name="Daly M.J."/>
        </authorList>
    </citation>
    <scope>NUCLEOTIDE SEQUENCE [LARGE SCALE GENOMIC DNA]</scope>
    <source>
        <strain evidence="10 11">MD1149</strain>
    </source>
</reference>
<dbReference type="SUPFAM" id="SSF57701">
    <property type="entry name" value="Zn2/Cys6 DNA-binding domain"/>
    <property type="match status" value="1"/>
</dbReference>
<feature type="domain" description="Zn(2)-C6 fungal-type" evidence="9">
    <location>
        <begin position="24"/>
        <end position="61"/>
    </location>
</feature>
<evidence type="ECO:0000256" key="8">
    <source>
        <dbReference type="SAM" id="MobiDB-lite"/>
    </source>
</evidence>
<dbReference type="InterPro" id="IPR001138">
    <property type="entry name" value="Zn2Cys6_DnaBD"/>
</dbReference>
<dbReference type="EMBL" id="PJQD01000047">
    <property type="protein sequence ID" value="POY72822.1"/>
    <property type="molecule type" value="Genomic_DNA"/>
</dbReference>
<keyword evidence="6" id="KW-0804">Transcription</keyword>
<keyword evidence="3" id="KW-0862">Zinc</keyword>
<evidence type="ECO:0000256" key="5">
    <source>
        <dbReference type="ARBA" id="ARBA00023125"/>
    </source>
</evidence>
<evidence type="ECO:0000256" key="1">
    <source>
        <dbReference type="ARBA" id="ARBA00004123"/>
    </source>
</evidence>
<dbReference type="OrthoDB" id="39175at2759"/>
<dbReference type="AlphaFoldDB" id="A0A2S5B7R5"/>
<evidence type="ECO:0000259" key="9">
    <source>
        <dbReference type="PROSITE" id="PS50048"/>
    </source>
</evidence>
<dbReference type="GO" id="GO:0003677">
    <property type="term" value="F:DNA binding"/>
    <property type="evidence" value="ECO:0007669"/>
    <property type="project" value="UniProtKB-KW"/>
</dbReference>
<evidence type="ECO:0000256" key="2">
    <source>
        <dbReference type="ARBA" id="ARBA00022723"/>
    </source>
</evidence>
<comment type="subcellular location">
    <subcellularLocation>
        <location evidence="1">Nucleus</location>
    </subcellularLocation>
</comment>
<gene>
    <name evidence="10" type="ORF">BMF94_4231</name>
</gene>
<keyword evidence="7" id="KW-0539">Nucleus</keyword>
<evidence type="ECO:0000256" key="7">
    <source>
        <dbReference type="ARBA" id="ARBA00023242"/>
    </source>
</evidence>
<feature type="compositionally biased region" description="Polar residues" evidence="8">
    <location>
        <begin position="1038"/>
        <end position="1047"/>
    </location>
</feature>
<organism evidence="10 11">
    <name type="scientific">Rhodotorula taiwanensis</name>
    <dbReference type="NCBI Taxonomy" id="741276"/>
    <lineage>
        <taxon>Eukaryota</taxon>
        <taxon>Fungi</taxon>
        <taxon>Dikarya</taxon>
        <taxon>Basidiomycota</taxon>
        <taxon>Pucciniomycotina</taxon>
        <taxon>Microbotryomycetes</taxon>
        <taxon>Sporidiobolales</taxon>
        <taxon>Sporidiobolaceae</taxon>
        <taxon>Rhodotorula</taxon>
    </lineage>
</organism>
<dbReference type="GO" id="GO:0005634">
    <property type="term" value="C:nucleus"/>
    <property type="evidence" value="ECO:0007669"/>
    <property type="project" value="UniProtKB-SubCell"/>
</dbReference>
<proteinExistence type="predicted"/>
<feature type="region of interest" description="Disordered" evidence="8">
    <location>
        <begin position="954"/>
        <end position="1047"/>
    </location>
</feature>
<dbReference type="SMART" id="SM00066">
    <property type="entry name" value="GAL4"/>
    <property type="match status" value="1"/>
</dbReference>
<name>A0A2S5B7R5_9BASI</name>
<keyword evidence="11" id="KW-1185">Reference proteome</keyword>
<dbReference type="PROSITE" id="PS00463">
    <property type="entry name" value="ZN2_CY6_FUNGAL_1"/>
    <property type="match status" value="1"/>
</dbReference>
<dbReference type="InterPro" id="IPR051615">
    <property type="entry name" value="Transcr_Regulatory_Elem"/>
</dbReference>
<feature type="region of interest" description="Disordered" evidence="8">
    <location>
        <begin position="811"/>
        <end position="853"/>
    </location>
</feature>
<feature type="region of interest" description="Disordered" evidence="8">
    <location>
        <begin position="1"/>
        <end position="21"/>
    </location>
</feature>
<dbReference type="PANTHER" id="PTHR31313">
    <property type="entry name" value="TY1 ENHANCER ACTIVATOR"/>
    <property type="match status" value="1"/>
</dbReference>
<dbReference type="CDD" id="cd00067">
    <property type="entry name" value="GAL4"/>
    <property type="match status" value="1"/>
</dbReference>